<dbReference type="EMBL" id="CAKXZT010000112">
    <property type="protein sequence ID" value="CAH2398399.1"/>
    <property type="molecule type" value="Genomic_DNA"/>
</dbReference>
<accession>A0ABN8JJU4</accession>
<keyword evidence="2" id="KW-1185">Reference proteome</keyword>
<dbReference type="RefSeq" id="WP_254017538.1">
    <property type="nucleotide sequence ID" value="NZ_CAKXZT010000112.1"/>
</dbReference>
<dbReference type="Proteomes" id="UP001153050">
    <property type="component" value="Unassembled WGS sequence"/>
</dbReference>
<name>A0ABN8JJU4_9HYPH</name>
<evidence type="ECO:0000313" key="1">
    <source>
        <dbReference type="EMBL" id="CAH2398399.1"/>
    </source>
</evidence>
<gene>
    <name evidence="1" type="ORF">MES5069_20086</name>
</gene>
<comment type="caution">
    <text evidence="1">The sequence shown here is derived from an EMBL/GenBank/DDBJ whole genome shotgun (WGS) entry which is preliminary data.</text>
</comment>
<reference evidence="1 2" key="1">
    <citation type="submission" date="2022-03" db="EMBL/GenBank/DDBJ databases">
        <authorList>
            <person name="Brunel B."/>
        </authorList>
    </citation>
    <scope>NUCLEOTIDE SEQUENCE [LARGE SCALE GENOMIC DNA]</scope>
    <source>
        <strain evidence="1">STM5069sample</strain>
    </source>
</reference>
<protein>
    <submittedName>
        <fullName evidence="1">Uncharacterized protein</fullName>
    </submittedName>
</protein>
<organism evidence="1 2">
    <name type="scientific">Mesorhizobium escarrei</name>
    <dbReference type="NCBI Taxonomy" id="666018"/>
    <lineage>
        <taxon>Bacteria</taxon>
        <taxon>Pseudomonadati</taxon>
        <taxon>Pseudomonadota</taxon>
        <taxon>Alphaproteobacteria</taxon>
        <taxon>Hyphomicrobiales</taxon>
        <taxon>Phyllobacteriaceae</taxon>
        <taxon>Mesorhizobium</taxon>
    </lineage>
</organism>
<proteinExistence type="predicted"/>
<evidence type="ECO:0000313" key="2">
    <source>
        <dbReference type="Proteomes" id="UP001153050"/>
    </source>
</evidence>
<sequence length="129" mass="14821">MGNFLAGLFAAMLVASAGQCWSNDRLPYKPIAEEAVRTASARLYSDILKQQCMHGRRYPRSQIKSGFKRHFEELKLTIVEEGYTIVPNVRENNSLWTVSEMAFDAKRRLDLPPQFGCFGAYWLDDNPDW</sequence>